<evidence type="ECO:0000256" key="5">
    <source>
        <dbReference type="ARBA" id="ARBA00022840"/>
    </source>
</evidence>
<keyword evidence="12" id="KW-1185">Reference proteome</keyword>
<feature type="compositionally biased region" description="Low complexity" evidence="9">
    <location>
        <begin position="584"/>
        <end position="622"/>
    </location>
</feature>
<dbReference type="PROSITE" id="PS00109">
    <property type="entry name" value="PROTEIN_KINASE_TYR"/>
    <property type="match status" value="1"/>
</dbReference>
<dbReference type="InterPro" id="IPR036860">
    <property type="entry name" value="SH2_dom_sf"/>
</dbReference>
<dbReference type="Gene3D" id="1.10.510.10">
    <property type="entry name" value="Transferase(Phosphotransferase) domain 1"/>
    <property type="match status" value="1"/>
</dbReference>
<evidence type="ECO:0000256" key="1">
    <source>
        <dbReference type="ARBA" id="ARBA00011903"/>
    </source>
</evidence>
<keyword evidence="4" id="KW-0418">Kinase</keyword>
<evidence type="ECO:0000259" key="10">
    <source>
        <dbReference type="PROSITE" id="PS50001"/>
    </source>
</evidence>
<dbReference type="SUPFAM" id="SSF55550">
    <property type="entry name" value="SH2 domain"/>
    <property type="match status" value="1"/>
</dbReference>
<dbReference type="PANTHER" id="PTHR24418">
    <property type="entry name" value="TYROSINE-PROTEIN KINASE"/>
    <property type="match status" value="1"/>
</dbReference>
<feature type="domain" description="SH2" evidence="10">
    <location>
        <begin position="77"/>
        <end position="182"/>
    </location>
</feature>
<feature type="compositionally biased region" description="Basic and acidic residues" evidence="9">
    <location>
        <begin position="524"/>
        <end position="543"/>
    </location>
</feature>
<dbReference type="PROSITE" id="PS50011">
    <property type="entry name" value="PROTEIN_KINASE_DOM"/>
    <property type="match status" value="1"/>
</dbReference>
<dbReference type="InterPro" id="IPR050198">
    <property type="entry name" value="Non-receptor_tyrosine_kinases"/>
</dbReference>
<accession>A0A914P618</accession>
<dbReference type="PRINTS" id="PR00109">
    <property type="entry name" value="TYRKINASE"/>
</dbReference>
<evidence type="ECO:0000256" key="7">
    <source>
        <dbReference type="ARBA" id="ARBA00051245"/>
    </source>
</evidence>
<feature type="domain" description="Protein kinase" evidence="11">
    <location>
        <begin position="194"/>
        <end position="475"/>
    </location>
</feature>
<keyword evidence="5" id="KW-0067">ATP-binding</keyword>
<dbReference type="InterPro" id="IPR000719">
    <property type="entry name" value="Prot_kinase_dom"/>
</dbReference>
<dbReference type="CDD" id="cd00192">
    <property type="entry name" value="PTKc"/>
    <property type="match status" value="1"/>
</dbReference>
<name>A0A914P618_9BILA</name>
<evidence type="ECO:0000256" key="9">
    <source>
        <dbReference type="SAM" id="MobiDB-lite"/>
    </source>
</evidence>
<evidence type="ECO:0000256" key="3">
    <source>
        <dbReference type="ARBA" id="ARBA00022741"/>
    </source>
</evidence>
<dbReference type="PROSITE" id="PS50001">
    <property type="entry name" value="SH2"/>
    <property type="match status" value="1"/>
</dbReference>
<dbReference type="WBParaSite" id="PDA_v2.g12804.t1">
    <property type="protein sequence ID" value="PDA_v2.g12804.t1"/>
    <property type="gene ID" value="PDA_v2.g12804"/>
</dbReference>
<feature type="region of interest" description="Disordered" evidence="9">
    <location>
        <begin position="524"/>
        <end position="648"/>
    </location>
</feature>
<evidence type="ECO:0000256" key="6">
    <source>
        <dbReference type="ARBA" id="ARBA00023137"/>
    </source>
</evidence>
<evidence type="ECO:0000259" key="11">
    <source>
        <dbReference type="PROSITE" id="PS50011"/>
    </source>
</evidence>
<dbReference type="Pfam" id="PF07714">
    <property type="entry name" value="PK_Tyr_Ser-Thr"/>
    <property type="match status" value="1"/>
</dbReference>
<dbReference type="InterPro" id="IPR008266">
    <property type="entry name" value="Tyr_kinase_AS"/>
</dbReference>
<evidence type="ECO:0000256" key="4">
    <source>
        <dbReference type="ARBA" id="ARBA00022777"/>
    </source>
</evidence>
<feature type="compositionally biased region" description="Low complexity" evidence="9">
    <location>
        <begin position="8"/>
        <end position="48"/>
    </location>
</feature>
<dbReference type="GO" id="GO:0005524">
    <property type="term" value="F:ATP binding"/>
    <property type="evidence" value="ECO:0007669"/>
    <property type="project" value="UniProtKB-KW"/>
</dbReference>
<keyword evidence="3" id="KW-0547">Nucleotide-binding</keyword>
<evidence type="ECO:0000313" key="13">
    <source>
        <dbReference type="WBParaSite" id="PDA_v2.g12804.t1"/>
    </source>
</evidence>
<evidence type="ECO:0000256" key="2">
    <source>
        <dbReference type="ARBA" id="ARBA00022679"/>
    </source>
</evidence>
<dbReference type="InterPro" id="IPR000980">
    <property type="entry name" value="SH2"/>
</dbReference>
<sequence>MSMRRRSQQSAGAGASVSSKTAPSTSSKTSSRTSRTIGTRRTTKTISSAETGPDIPDIPKKFIFENEIPQSFSQHSAYIGFVPLDQLPRVLIKSDNASGRYVLRCADHFGRYVLIITVFGDHCEIHYRIGKYRGKKTGSTVYAIEGHRRSFRTIGILLKYYTNEAQYLPNKLRCGYSLIKPMDRLSFYYPSRMIKQVGMIGEGNFCQVQKVEQVGPENEERVAAMKACHISNELKGTKAGRDACIEILHEARILAGFINYTYITMFYGICFDEPIPKLIMELCPYGSVESYVTNKDVKITTAEKVLMAHDIACGMKHLEECFCVHRDLAARNCLISAKGIVKVADFGLSRQARELESEKLRFNEFKAPVRWMAPECLTRHPNFSNKSDVWSYGMTLYEIFSEGRRPYEEENDMKKVARKIRSFQHPPIPPAIVEACVIPAEITALMKNCWSKETIGRPPFAFIALRLKHVGKAFATICPNERCFKPDREQQKIIEPRDHCELKEAYQAKPDLWFILDKQKLPESDKLQASDSNAKDSKGRTRITETIITTEQKSVHPELPEPNSYSLPSNSAKSKDGSHRSWRNNNNAAAGKNNINNNNTSNNTIDSTKMNNNNNTDSFSDSQQKKKKEVRIRCRRLSSNKKKKIQNP</sequence>
<dbReference type="InterPro" id="IPR020635">
    <property type="entry name" value="Tyr_kinase_cat_dom"/>
</dbReference>
<evidence type="ECO:0000256" key="8">
    <source>
        <dbReference type="PROSITE-ProRule" id="PRU00191"/>
    </source>
</evidence>
<dbReference type="Proteomes" id="UP000887578">
    <property type="component" value="Unplaced"/>
</dbReference>
<dbReference type="InterPro" id="IPR011009">
    <property type="entry name" value="Kinase-like_dom_sf"/>
</dbReference>
<keyword evidence="8" id="KW-0727">SH2 domain</keyword>
<proteinExistence type="predicted"/>
<dbReference type="SMART" id="SM00219">
    <property type="entry name" value="TyrKc"/>
    <property type="match status" value="1"/>
</dbReference>
<keyword evidence="2" id="KW-0808">Transferase</keyword>
<dbReference type="AlphaFoldDB" id="A0A914P618"/>
<feature type="region of interest" description="Disordered" evidence="9">
    <location>
        <begin position="1"/>
        <end position="53"/>
    </location>
</feature>
<reference evidence="13" key="1">
    <citation type="submission" date="2022-11" db="UniProtKB">
        <authorList>
            <consortium name="WormBaseParasite"/>
        </authorList>
    </citation>
    <scope>IDENTIFICATION</scope>
</reference>
<keyword evidence="6" id="KW-0829">Tyrosine-protein kinase</keyword>
<feature type="compositionally biased region" description="Basic residues" evidence="9">
    <location>
        <begin position="625"/>
        <end position="648"/>
    </location>
</feature>
<evidence type="ECO:0000313" key="12">
    <source>
        <dbReference type="Proteomes" id="UP000887578"/>
    </source>
</evidence>
<dbReference type="InterPro" id="IPR001245">
    <property type="entry name" value="Ser-Thr/Tyr_kinase_cat_dom"/>
</dbReference>
<organism evidence="12 13">
    <name type="scientific">Panagrolaimus davidi</name>
    <dbReference type="NCBI Taxonomy" id="227884"/>
    <lineage>
        <taxon>Eukaryota</taxon>
        <taxon>Metazoa</taxon>
        <taxon>Ecdysozoa</taxon>
        <taxon>Nematoda</taxon>
        <taxon>Chromadorea</taxon>
        <taxon>Rhabditida</taxon>
        <taxon>Tylenchina</taxon>
        <taxon>Panagrolaimomorpha</taxon>
        <taxon>Panagrolaimoidea</taxon>
        <taxon>Panagrolaimidae</taxon>
        <taxon>Panagrolaimus</taxon>
    </lineage>
</organism>
<protein>
    <recommendedName>
        <fullName evidence="1">non-specific protein-tyrosine kinase</fullName>
        <ecNumber evidence="1">2.7.10.2</ecNumber>
    </recommendedName>
</protein>
<dbReference type="GO" id="GO:0004715">
    <property type="term" value="F:non-membrane spanning protein tyrosine kinase activity"/>
    <property type="evidence" value="ECO:0007669"/>
    <property type="project" value="UniProtKB-EC"/>
</dbReference>
<dbReference type="Gene3D" id="3.30.505.10">
    <property type="entry name" value="SH2 domain"/>
    <property type="match status" value="1"/>
</dbReference>
<dbReference type="EC" id="2.7.10.2" evidence="1"/>
<dbReference type="SUPFAM" id="SSF56112">
    <property type="entry name" value="Protein kinase-like (PK-like)"/>
    <property type="match status" value="1"/>
</dbReference>
<comment type="catalytic activity">
    <reaction evidence="7">
        <text>L-tyrosyl-[protein] + ATP = O-phospho-L-tyrosyl-[protein] + ADP + H(+)</text>
        <dbReference type="Rhea" id="RHEA:10596"/>
        <dbReference type="Rhea" id="RHEA-COMP:10136"/>
        <dbReference type="Rhea" id="RHEA-COMP:20101"/>
        <dbReference type="ChEBI" id="CHEBI:15378"/>
        <dbReference type="ChEBI" id="CHEBI:30616"/>
        <dbReference type="ChEBI" id="CHEBI:46858"/>
        <dbReference type="ChEBI" id="CHEBI:61978"/>
        <dbReference type="ChEBI" id="CHEBI:456216"/>
        <dbReference type="EC" id="2.7.10.2"/>
    </reaction>
</comment>
<feature type="compositionally biased region" description="Polar residues" evidence="9">
    <location>
        <begin position="563"/>
        <end position="572"/>
    </location>
</feature>